<dbReference type="EMBL" id="BSFH01000024">
    <property type="protein sequence ID" value="GLK63968.1"/>
    <property type="molecule type" value="Genomic_DNA"/>
</dbReference>
<comment type="subcellular location">
    <subcellularLocation>
        <location evidence="5">Cell membrane</location>
        <topology evidence="5">Multi-pass membrane protein</topology>
    </subcellularLocation>
</comment>
<comment type="caution">
    <text evidence="6">The sequence shown here is derived from an EMBL/GenBank/DDBJ whole genome shotgun (WGS) entry which is preliminary data.</text>
</comment>
<dbReference type="RefSeq" id="WP_010392585.1">
    <property type="nucleotide sequence ID" value="NZ_BSFH01000024.1"/>
</dbReference>
<dbReference type="InterPro" id="IPR019691">
    <property type="entry name" value="DUF2585"/>
</dbReference>
<protein>
    <recommendedName>
        <fullName evidence="5">UPF0314 protein GCM10017635_14390</fullName>
    </recommendedName>
</protein>
<keyword evidence="2 5" id="KW-0812">Transmembrane</keyword>
<reference evidence="6" key="1">
    <citation type="journal article" date="2014" name="Int. J. Syst. Evol. Microbiol.">
        <title>Complete genome sequence of Corynebacterium casei LMG S-19264T (=DSM 44701T), isolated from a smear-ripened cheese.</title>
        <authorList>
            <consortium name="US DOE Joint Genome Institute (JGI-PGF)"/>
            <person name="Walter F."/>
            <person name="Albersmeier A."/>
            <person name="Kalinowski J."/>
            <person name="Ruckert C."/>
        </authorList>
    </citation>
    <scope>NUCLEOTIDE SEQUENCE</scope>
    <source>
        <strain evidence="6">VKM B-2222</strain>
    </source>
</reference>
<feature type="transmembrane region" description="Helical" evidence="5">
    <location>
        <begin position="7"/>
        <end position="26"/>
    </location>
</feature>
<feature type="transmembrane region" description="Helical" evidence="5">
    <location>
        <begin position="144"/>
        <end position="162"/>
    </location>
</feature>
<evidence type="ECO:0000256" key="3">
    <source>
        <dbReference type="ARBA" id="ARBA00022989"/>
    </source>
</evidence>
<dbReference type="Proteomes" id="UP001143349">
    <property type="component" value="Unassembled WGS sequence"/>
</dbReference>
<dbReference type="AlphaFoldDB" id="A0AAD3NY91"/>
<keyword evidence="1 5" id="KW-1003">Cell membrane</keyword>
<dbReference type="HAMAP" id="MF_01514">
    <property type="entry name" value="UPF0314"/>
    <property type="match status" value="1"/>
</dbReference>
<comment type="similarity">
    <text evidence="5">Belongs to the UPF0314 family.</text>
</comment>
<name>A0AAD3NY91_9RHOB</name>
<evidence type="ECO:0000313" key="6">
    <source>
        <dbReference type="EMBL" id="GLK63968.1"/>
    </source>
</evidence>
<evidence type="ECO:0000256" key="2">
    <source>
        <dbReference type="ARBA" id="ARBA00022692"/>
    </source>
</evidence>
<evidence type="ECO:0000256" key="1">
    <source>
        <dbReference type="ARBA" id="ARBA00022475"/>
    </source>
</evidence>
<reference evidence="6" key="2">
    <citation type="submission" date="2023-01" db="EMBL/GenBank/DDBJ databases">
        <authorList>
            <person name="Sun Q."/>
            <person name="Evtushenko L."/>
        </authorList>
    </citation>
    <scope>NUCLEOTIDE SEQUENCE</scope>
    <source>
        <strain evidence="6">VKM B-2222</strain>
    </source>
</reference>
<sequence length="186" mass="21257">MFTRRLAPYWATFFIILLAAAWLLWIGREPICKCGHIKLWYGQTMTSENSQHIADWYTPSHIIHGILFYAGLWLVARRISFGWRLAIATLVEAAWELVENSDAIIERYRSVTISLDYYGDSVLNSVADILAMVLGFMLASRLPVWASVLLVLGFEALTTWLIRDGLILNVLMLVWPLEAVRVWQAG</sequence>
<evidence type="ECO:0000256" key="5">
    <source>
        <dbReference type="HAMAP-Rule" id="MF_01514"/>
    </source>
</evidence>
<keyword evidence="3 5" id="KW-1133">Transmembrane helix</keyword>
<proteinExistence type="inferred from homology"/>
<dbReference type="GO" id="GO:0005886">
    <property type="term" value="C:plasma membrane"/>
    <property type="evidence" value="ECO:0007669"/>
    <property type="project" value="UniProtKB-SubCell"/>
</dbReference>
<dbReference type="NCBIfam" id="NF002099">
    <property type="entry name" value="PRK00944.1"/>
    <property type="match status" value="1"/>
</dbReference>
<gene>
    <name evidence="6" type="ORF">GCM10017635_14390</name>
</gene>
<accession>A0AAD3NY91</accession>
<organism evidence="6 7">
    <name type="scientific">Paracoccus kondratievae</name>
    <dbReference type="NCBI Taxonomy" id="135740"/>
    <lineage>
        <taxon>Bacteria</taxon>
        <taxon>Pseudomonadati</taxon>
        <taxon>Pseudomonadota</taxon>
        <taxon>Alphaproteobacteria</taxon>
        <taxon>Rhodobacterales</taxon>
        <taxon>Paracoccaceae</taxon>
        <taxon>Paracoccus</taxon>
    </lineage>
</organism>
<keyword evidence="4 5" id="KW-0472">Membrane</keyword>
<feature type="transmembrane region" description="Helical" evidence="5">
    <location>
        <begin position="56"/>
        <end position="76"/>
    </location>
</feature>
<evidence type="ECO:0000313" key="7">
    <source>
        <dbReference type="Proteomes" id="UP001143349"/>
    </source>
</evidence>
<dbReference type="Pfam" id="PF10755">
    <property type="entry name" value="DUF2585"/>
    <property type="match status" value="1"/>
</dbReference>
<keyword evidence="7" id="KW-1185">Reference proteome</keyword>
<evidence type="ECO:0000256" key="4">
    <source>
        <dbReference type="ARBA" id="ARBA00023136"/>
    </source>
</evidence>